<reference evidence="2 3" key="1">
    <citation type="journal article" date="2008" name="PLoS ONE">
        <title>Genome sequence of the saprophyte Leptospira biflexa provides insights into the evolution of Leptospira and the pathogenesis of leptospirosis.</title>
        <authorList>
            <person name="Picardeau M."/>
            <person name="Bulach D.M."/>
            <person name="Bouchier C."/>
            <person name="Zuerner R.L."/>
            <person name="Zidane N."/>
            <person name="Wilson P.J."/>
            <person name="Creno S."/>
            <person name="Kuczek E.S."/>
            <person name="Bommezzadri S."/>
            <person name="Davis J.C."/>
            <person name="McGrath A."/>
            <person name="Johnson M.J."/>
            <person name="Boursaux-Eude C."/>
            <person name="Seemann T."/>
            <person name="Rouy Z."/>
            <person name="Coppel R.L."/>
            <person name="Rood J.I."/>
            <person name="Lajus A."/>
            <person name="Davies J.K."/>
            <person name="Medigue C."/>
            <person name="Adler B."/>
        </authorList>
    </citation>
    <scope>NUCLEOTIDE SEQUENCE [LARGE SCALE GENOMIC DNA]</scope>
    <source>
        <strain evidence="3">Patoc 1 / ATCC 23582 / Paris</strain>
    </source>
</reference>
<organism evidence="2 3">
    <name type="scientific">Leptospira biflexa serovar Patoc (strain Patoc 1 / ATCC 23582 / Paris)</name>
    <dbReference type="NCBI Taxonomy" id="456481"/>
    <lineage>
        <taxon>Bacteria</taxon>
        <taxon>Pseudomonadati</taxon>
        <taxon>Spirochaetota</taxon>
        <taxon>Spirochaetia</taxon>
        <taxon>Leptospirales</taxon>
        <taxon>Leptospiraceae</taxon>
        <taxon>Leptospira</taxon>
    </lineage>
</organism>
<name>B0ST72_LEPBP</name>
<dbReference type="BioCyc" id="LBIF456481:LEPBI_RS10920-MONOMER"/>
<sequence>MKKIYNFLTEQLGKKFHFSWIKDYYQNQLYFKKHISSLNGSRPGEYLSLSHFSCIEIYPKTQIREVLAKFQSIANLQQIKSKDYGIDYSKDQYWNKLAKELDTGASYQSYNSHLDFIPKITNSLFKEFSIKTASENSYFFKIEYIFIPTQETCLNFSLLINNNKLTEIQYPIFYILNYLVDKIKIEPIIHNGFQTKKKLVSEFRHDLNNSIYKYITSFNPGLTTGLGFGFLTLERYTYRENPLTEVSNICNPNGMKLPNLDYYSIFDSLFNESEKNYQKYYSSSNSLKKYITNISYGLNTNSLSLPIQIISEENTGIPEHELLYLTYITYLSEILLRKTLEIENQLIFEKLSIRRKNPNIKEILDLQKEQNLIELLSEILSIEDNRISKYKHFTDQSFETILMFANGDERKEKLINSYKLRISKRKIQLQIKIKKIKNLLNTFSNNIYTESNFNLQESILTIAFVTLIVTILFKIIDFRCEIYNFIKKIYY</sequence>
<dbReference type="KEGG" id="lbi:LEPBI_I2214"/>
<evidence type="ECO:0000313" key="2">
    <source>
        <dbReference type="EMBL" id="ABZ98312.1"/>
    </source>
</evidence>
<protein>
    <submittedName>
        <fullName evidence="2">Uncharacterized protein</fullName>
    </submittedName>
</protein>
<feature type="transmembrane region" description="Helical" evidence="1">
    <location>
        <begin position="459"/>
        <end position="478"/>
    </location>
</feature>
<keyword evidence="1" id="KW-0472">Membrane</keyword>
<proteinExistence type="predicted"/>
<gene>
    <name evidence="2" type="ordered locus">LEPBI_I2214</name>
</gene>
<dbReference type="RefSeq" id="WP_012389180.1">
    <property type="nucleotide sequence ID" value="NC_010602.1"/>
</dbReference>
<accession>B0ST72</accession>
<keyword evidence="1" id="KW-1133">Transmembrane helix</keyword>
<evidence type="ECO:0000313" key="3">
    <source>
        <dbReference type="Proteomes" id="UP000001847"/>
    </source>
</evidence>
<dbReference type="EMBL" id="CP000786">
    <property type="protein sequence ID" value="ABZ98312.1"/>
    <property type="molecule type" value="Genomic_DNA"/>
</dbReference>
<dbReference type="HOGENOM" id="CLU_555272_0_0_12"/>
<evidence type="ECO:0000256" key="1">
    <source>
        <dbReference type="SAM" id="Phobius"/>
    </source>
</evidence>
<keyword evidence="1" id="KW-0812">Transmembrane</keyword>
<dbReference type="Proteomes" id="UP000001847">
    <property type="component" value="Chromosome I"/>
</dbReference>
<keyword evidence="3" id="KW-1185">Reference proteome</keyword>
<dbReference type="AlphaFoldDB" id="B0ST72"/>